<evidence type="ECO:0000313" key="1">
    <source>
        <dbReference type="EMBL" id="KAJ1676869.1"/>
    </source>
</evidence>
<proteinExistence type="predicted"/>
<reference evidence="1" key="1">
    <citation type="submission" date="2022-06" db="EMBL/GenBank/DDBJ databases">
        <title>Phylogenomic reconstructions and comparative analyses of Kickxellomycotina fungi.</title>
        <authorList>
            <person name="Reynolds N.K."/>
            <person name="Stajich J.E."/>
            <person name="Barry K."/>
            <person name="Grigoriev I.V."/>
            <person name="Crous P."/>
            <person name="Smith M.E."/>
        </authorList>
    </citation>
    <scope>NUCLEOTIDE SEQUENCE</scope>
    <source>
        <strain evidence="1">RSA 2271</strain>
    </source>
</reference>
<protein>
    <submittedName>
        <fullName evidence="1">Uncharacterized protein</fullName>
    </submittedName>
</protein>
<comment type="caution">
    <text evidence="1">The sequence shown here is derived from an EMBL/GenBank/DDBJ whole genome shotgun (WGS) entry which is preliminary data.</text>
</comment>
<dbReference type="Proteomes" id="UP001145114">
    <property type="component" value="Unassembled WGS sequence"/>
</dbReference>
<name>A0ACC1HSG0_9FUNG</name>
<evidence type="ECO:0000313" key="2">
    <source>
        <dbReference type="Proteomes" id="UP001145114"/>
    </source>
</evidence>
<dbReference type="EMBL" id="JAMZIH010003366">
    <property type="protein sequence ID" value="KAJ1676869.1"/>
    <property type="molecule type" value="Genomic_DNA"/>
</dbReference>
<organism evidence="1 2">
    <name type="scientific">Spiromyces aspiralis</name>
    <dbReference type="NCBI Taxonomy" id="68401"/>
    <lineage>
        <taxon>Eukaryota</taxon>
        <taxon>Fungi</taxon>
        <taxon>Fungi incertae sedis</taxon>
        <taxon>Zoopagomycota</taxon>
        <taxon>Kickxellomycotina</taxon>
        <taxon>Kickxellomycetes</taxon>
        <taxon>Kickxellales</taxon>
        <taxon>Kickxellaceae</taxon>
        <taxon>Spiromyces</taxon>
    </lineage>
</organism>
<gene>
    <name evidence="1" type="ORF">EV182_007347</name>
</gene>
<accession>A0ACC1HSG0</accession>
<sequence>MHLKEILEKKALCQLEEVDEVGEPLDTDELAEYDSLLIGAAADCVAEIADVLGSDFLPIFDVFLDLILGYYKPSNAVSERSTAIGCLSEITNNLDAAITKYTNVLFSLFMDGLASKDAEVRSNAAYGVGVLVEHSTEDASSHYTGILKALYPLLESSNESNQADNACGAIARLIRKNPTAVPLSQLLPVWLKYLPLKSDHQEDLVIYDTLSFLLQNYLDEVKPFREILANIFRAALSNEETLMSEEARAYITSL</sequence>
<keyword evidence="2" id="KW-1185">Reference proteome</keyword>